<evidence type="ECO:0000259" key="18">
    <source>
        <dbReference type="Pfam" id="PF07992"/>
    </source>
</evidence>
<evidence type="ECO:0000256" key="3">
    <source>
        <dbReference type="ARBA" id="ARBA00007532"/>
    </source>
</evidence>
<evidence type="ECO:0000259" key="17">
    <source>
        <dbReference type="Pfam" id="PF02852"/>
    </source>
</evidence>
<dbReference type="GO" id="GO:0006606">
    <property type="term" value="P:protein import into nucleus"/>
    <property type="evidence" value="ECO:0007669"/>
    <property type="project" value="TreeGrafter"/>
</dbReference>
<dbReference type="GO" id="GO:0006405">
    <property type="term" value="P:RNA export from nucleus"/>
    <property type="evidence" value="ECO:0007669"/>
    <property type="project" value="TreeGrafter"/>
</dbReference>
<evidence type="ECO:0000256" key="1">
    <source>
        <dbReference type="ARBA" id="ARBA00001974"/>
    </source>
</evidence>
<dbReference type="NCBIfam" id="TIGR01421">
    <property type="entry name" value="gluta_reduc_1"/>
    <property type="match status" value="1"/>
</dbReference>
<comment type="function">
    <text evidence="16">Catalyzes the reduction of glutathione disulfide (GSSG) to reduced glutathione (GSH). Constitutes the major mechanism to maintain a high GSH:GSSG ratio in the cytosol.</text>
</comment>
<dbReference type="SUPFAM" id="SSF51905">
    <property type="entry name" value="FAD/NAD(P)-binding domain"/>
    <property type="match status" value="1"/>
</dbReference>
<feature type="domain" description="Nucleoporin Nup188 N-terminal subdomain III" evidence="20">
    <location>
        <begin position="984"/>
        <end position="1423"/>
    </location>
</feature>
<comment type="subcellular location">
    <subcellularLocation>
        <location evidence="16">Cytoplasm</location>
    </subcellularLocation>
    <subcellularLocation>
        <location evidence="2">Nucleus</location>
        <location evidence="2">Nuclear pore complex</location>
    </subcellularLocation>
</comment>
<dbReference type="Pfam" id="PF07992">
    <property type="entry name" value="Pyr_redox_2"/>
    <property type="match status" value="1"/>
</dbReference>
<evidence type="ECO:0000313" key="22">
    <source>
        <dbReference type="Proteomes" id="UP000789759"/>
    </source>
</evidence>
<keyword evidence="6" id="KW-0509">mRNA transport</keyword>
<proteinExistence type="inferred from homology"/>
<keyword evidence="9 15" id="KW-0560">Oxidoreductase</keyword>
<reference evidence="21" key="1">
    <citation type="submission" date="2021-06" db="EMBL/GenBank/DDBJ databases">
        <authorList>
            <person name="Kallberg Y."/>
            <person name="Tangrot J."/>
            <person name="Rosling A."/>
        </authorList>
    </citation>
    <scope>NUCLEOTIDE SEQUENCE</scope>
    <source>
        <strain evidence="21">FL966</strain>
    </source>
</reference>
<evidence type="ECO:0000256" key="6">
    <source>
        <dbReference type="ARBA" id="ARBA00022816"/>
    </source>
</evidence>
<keyword evidence="14 15" id="KW-0676">Redox-active center</keyword>
<keyword evidence="11" id="KW-0906">Nuclear pore complex</keyword>
<feature type="domain" description="FAD/NAD(P)-binding" evidence="18">
    <location>
        <begin position="48"/>
        <end position="349"/>
    </location>
</feature>
<evidence type="ECO:0000256" key="10">
    <source>
        <dbReference type="ARBA" id="ARBA00023010"/>
    </source>
</evidence>
<protein>
    <recommendedName>
        <fullName evidence="16">Glutathione reductase</fullName>
        <ecNumber evidence="16">1.8.1.7</ecNumber>
    </recommendedName>
</protein>
<accession>A0A9N9ARS1</accession>
<keyword evidence="12" id="KW-1015">Disulfide bond</keyword>
<evidence type="ECO:0000256" key="13">
    <source>
        <dbReference type="ARBA" id="ARBA00023242"/>
    </source>
</evidence>
<dbReference type="NCBIfam" id="NF004776">
    <property type="entry name" value="PRK06116.1"/>
    <property type="match status" value="1"/>
</dbReference>
<dbReference type="GO" id="GO:0051028">
    <property type="term" value="P:mRNA transport"/>
    <property type="evidence" value="ECO:0007669"/>
    <property type="project" value="UniProtKB-KW"/>
</dbReference>
<keyword evidence="10" id="KW-0811">Translocation</keyword>
<evidence type="ECO:0000256" key="8">
    <source>
        <dbReference type="ARBA" id="ARBA00022927"/>
    </source>
</evidence>
<evidence type="ECO:0000256" key="15">
    <source>
        <dbReference type="RuleBase" id="RU003691"/>
    </source>
</evidence>
<evidence type="ECO:0000256" key="12">
    <source>
        <dbReference type="ARBA" id="ARBA00023157"/>
    </source>
</evidence>
<sequence length="2324" mass="265293">MHRFISCYSGILRTLIEVKDPIVSARNRTLQLSKTFSSMPPIAKSSHYDYLVIGGGSGGLASARRAGSYGFKVGIIESSGRLGGTCVNVGCVPKKVMFNTASVAEALHDAQLYGFDLSSVPKFNWSILKQKRDAYIKRLNSIYVNNLVKDNVEYIKGKASFVSKNVLRVEHDGQVEEIEAKKILIATGGRPRLPSEIPGFELGITSDGFFDLEEQPKKVLVVGTGYIGVELAGIFNTLGTNTSLLSRSDEILRTFDPIIKDTLLEQSKKEVSFTSKETNDTVEEFDTLLWAIGRAPNVEALNLDTIGVKLNGKGYIISDEYQNTTVEEIYALGDVCGVAQLTPVAIAAGRRLSDRLFGPPEFKNSKLDYDNIPTVIFHGTCGTVGLTEPEARKKFGEENVKTYTSKFVNMYYAMTEHKPATAYKLVVVGEEEKVVGVHLVGRDSAEILQGVAIAVKLGARKADFDNTVAIHPTAGEELCPPNVMDKILNDNLDYLQQMLDAYDKKTLAAPPMLASDKAFDLTEASLSSLFLLDSSVCKNLICSFKEENVTWEQWNSDELREKIIQHYFEERINVIEILCYLFFLALDPDKVYHELAIEIIQNHFLDDTFKDRIFDQFKRKSQQDVPPNFLDADLATLWATQSVKEQKVLLDLLFLRYAVQSPDQSSHLLLLKFLNHSISTRFCRDQPTDRFLDSVGKEIVSQAHDLSQILVIIILFVEFNVDSILPSAPSLLKRPASQQDIMAINEVALKMGNDQTHGIFLWIWSSYLSHLQTYFDETSWPYTYQDLETIVNSITREFGVKAFKLNVIKYIHLVLTGSCFRPEESYVTGYKLVFKHFFISIFEAYEVNHLPDYEGLVECFALVFGEYGPCKEFWEEDFDHPKRRSLLDLAIARFPQQFGPLIRLLTALSANSDSAKYVFEFLQSFSVCCYLANDGQINVVESGQYVVFSCQPIKIFEDVYQKAITIPQGTYGNIVSLTNGNKIIRWKFNYSAWHLFGNMLESFPMTQIDKSASISPISEDTIISRIRNILQLLHTILIYAPDLVKPFIEHLESREEIIKYYADFPSIIFAVIKHSFRFLNKMNHDEIELIACCLRCLRALLPHFGNEICSYLKQSRLLPEIVSTDGSINYTQSIDQLQYLLMERECIFGNYPVTLAFLDLVIRILGNIEQVELVPDTESPLDVLHSCTYYILNAIFVSYDHWRYNNSEEHIQIGHKCLEVFNRIMLGCPPGNEIPKHTDPMISTKESPLQNSLRKNLSKSFLNDGGLYHALPLFSIIERGKEQRHYVERVSNYQMSQDSTELQELTLSFLLRLLKTRIKSTEVSWMEVNLLERSSENYNNNRLVATIASFIKRTDNLNISILSCELLTLLFELAIKALPKWTSLGSLLGNDTESKSLINIFIHRLKSEVQAPTLQVAILNFFTISTHVHIGLVIQGSYIFSDVLDHKGKGKAADATTFDSIIRIVLDFLQDWENLQQEKPFLLLATIRFLDVLWENSRNFDKSILKTLREDNKFWDNLAAILFGDLKTKIQSHKVFDLVQDHLISDVNDMVAQVCCHLNIKARVLRILAHEIYILTSFNGSKDANDFLKAIPSGGLRTIFAEIKDSDKLTTWLKDFTRIDYDSTIQRSLYDIREQSFSWLKLQRLTIVCWNEDYDLSHIYGDNYMYDINLARKLLSLRSNSPDSEGLLHALCKENHHWSRIDAQVVLLRSWKYLMEAASDRLAGVFWTLKNKSDVSWPILKGIAERIEEETRDGHIIMMMIRDDLASLLLRLLERLSTPEESPIPDHTIHYAELINLLHNGIMSVIFPIRDSVLERSTPPFHRPLLQSLLLCLRALRNTNNLLSRDMSILSGFQSTCRSLLTEISALLESLMSRKVNDNAIDEDILTLVVILEKLIHPLCSPYPTVWLKILEDHHIIQLLLNTFTYSLSLPWKDRPIYTDSVMYFLLSLANVPVAAKQLYHDGIMTVFCNNRLSQTLQKGDVQPNSIEDRHQVWCFMLAVVTSILCTIESKEKANYLRNVLGFVNLFNNQIVHAMTCELPINMPYLEEIQRTTMLFHQLALHIGTSSEIEISRYYEESLTTLLAKINYLFTHPKYTSLMVLPLTPDEKEQSTTLISDGIKSAFQKAMPNVNVTTPGSYEMNRFMQRVQQKLLIIARNILATYIHLANTRDVLTMSIPIWSEQRIYFEPLIKGSDDEPATIATLLELMDYGLTLLELWELSISSDQIDDWQFWRVTWKTTTTFVEMTFVLATSQLTSSFYSEPRKRKDIQDLMTDVKSRMVNVQRLIKKLLDTGTRVKTEEQDLKSVEIVLRGLQQFISKALGTV</sequence>
<keyword evidence="16" id="KW-0521">NADP</keyword>
<keyword evidence="22" id="KW-1185">Reference proteome</keyword>
<evidence type="ECO:0000313" key="21">
    <source>
        <dbReference type="EMBL" id="CAG8540391.1"/>
    </source>
</evidence>
<keyword evidence="4" id="KW-0813">Transport</keyword>
<evidence type="ECO:0000256" key="9">
    <source>
        <dbReference type="ARBA" id="ARBA00023002"/>
    </source>
</evidence>
<evidence type="ECO:0000259" key="19">
    <source>
        <dbReference type="Pfam" id="PF18378"/>
    </source>
</evidence>
<dbReference type="GO" id="GO:0005737">
    <property type="term" value="C:cytoplasm"/>
    <property type="evidence" value="ECO:0007669"/>
    <property type="project" value="UniProtKB-SubCell"/>
</dbReference>
<dbReference type="Gene3D" id="1.25.10.70">
    <property type="match status" value="1"/>
</dbReference>
<dbReference type="GO" id="GO:0006749">
    <property type="term" value="P:glutathione metabolic process"/>
    <property type="evidence" value="ECO:0007669"/>
    <property type="project" value="InterPro"/>
</dbReference>
<dbReference type="Pfam" id="PF18378">
    <property type="entry name" value="Nup188_C"/>
    <property type="match status" value="1"/>
</dbReference>
<dbReference type="GO" id="GO:0004362">
    <property type="term" value="F:glutathione-disulfide reductase (NADPH) activity"/>
    <property type="evidence" value="ECO:0007669"/>
    <property type="project" value="UniProtKB-EC"/>
</dbReference>
<dbReference type="InterPro" id="IPR036188">
    <property type="entry name" value="FAD/NAD-bd_sf"/>
</dbReference>
<organism evidence="21 22">
    <name type="scientific">Cetraspora pellucida</name>
    <dbReference type="NCBI Taxonomy" id="1433469"/>
    <lineage>
        <taxon>Eukaryota</taxon>
        <taxon>Fungi</taxon>
        <taxon>Fungi incertae sedis</taxon>
        <taxon>Mucoromycota</taxon>
        <taxon>Glomeromycotina</taxon>
        <taxon>Glomeromycetes</taxon>
        <taxon>Diversisporales</taxon>
        <taxon>Gigasporaceae</taxon>
        <taxon>Cetraspora</taxon>
    </lineage>
</organism>
<name>A0A9N9ARS1_9GLOM</name>
<dbReference type="Pfam" id="PF21093">
    <property type="entry name" value="Nup188_N-subdom_III"/>
    <property type="match status" value="1"/>
</dbReference>
<evidence type="ECO:0000256" key="16">
    <source>
        <dbReference type="RuleBase" id="RU365016"/>
    </source>
</evidence>
<dbReference type="GO" id="GO:0017056">
    <property type="term" value="F:structural constituent of nuclear pore"/>
    <property type="evidence" value="ECO:0007669"/>
    <property type="project" value="InterPro"/>
</dbReference>
<feature type="domain" description="Pyridine nucleotide-disulphide oxidoreductase dimerisation" evidence="17">
    <location>
        <begin position="374"/>
        <end position="478"/>
    </location>
</feature>
<comment type="similarity">
    <text evidence="3 15">Belongs to the class-I pyridine nucleotide-disulfide oxidoreductase family.</text>
</comment>
<dbReference type="Gene3D" id="3.50.50.60">
    <property type="entry name" value="FAD/NAD(P)-binding domain"/>
    <property type="match status" value="1"/>
</dbReference>
<dbReference type="PROSITE" id="PS00076">
    <property type="entry name" value="PYRIDINE_REDOX_1"/>
    <property type="match status" value="1"/>
</dbReference>
<comment type="cofactor">
    <cofactor evidence="1 16">
        <name>FAD</name>
        <dbReference type="ChEBI" id="CHEBI:57692"/>
    </cofactor>
</comment>
<keyword evidence="8" id="KW-0653">Protein transport</keyword>
<feature type="domain" description="Nuclear pore protein Nup188 C-terminal" evidence="19">
    <location>
        <begin position="1815"/>
        <end position="1995"/>
    </location>
</feature>
<dbReference type="EMBL" id="CAJVQA010002218">
    <property type="protein sequence ID" value="CAG8540391.1"/>
    <property type="molecule type" value="Genomic_DNA"/>
</dbReference>
<gene>
    <name evidence="21" type="ORF">CPELLU_LOCUS4270</name>
</gene>
<comment type="catalytic activity">
    <reaction evidence="16">
        <text>2 glutathione + NADP(+) = glutathione disulfide + NADPH + H(+)</text>
        <dbReference type="Rhea" id="RHEA:11740"/>
        <dbReference type="ChEBI" id="CHEBI:15378"/>
        <dbReference type="ChEBI" id="CHEBI:57783"/>
        <dbReference type="ChEBI" id="CHEBI:57925"/>
        <dbReference type="ChEBI" id="CHEBI:58297"/>
        <dbReference type="ChEBI" id="CHEBI:58349"/>
        <dbReference type="EC" id="1.8.1.7"/>
    </reaction>
</comment>
<dbReference type="OrthoDB" id="2371808at2759"/>
<dbReference type="FunFam" id="3.50.50.60:FF:000235">
    <property type="entry name" value="Glutathione reductase"/>
    <property type="match status" value="1"/>
</dbReference>
<keyword evidence="5 15" id="KW-0285">Flavoprotein</keyword>
<evidence type="ECO:0000256" key="4">
    <source>
        <dbReference type="ARBA" id="ARBA00022448"/>
    </source>
</evidence>
<dbReference type="InterPro" id="IPR016156">
    <property type="entry name" value="FAD/NAD-linked_Rdtase_dimer_sf"/>
</dbReference>
<keyword evidence="13" id="KW-0539">Nucleus</keyword>
<dbReference type="InterPro" id="IPR023753">
    <property type="entry name" value="FAD/NAD-binding_dom"/>
</dbReference>
<dbReference type="InterPro" id="IPR041634">
    <property type="entry name" value="Nup188_C"/>
</dbReference>
<evidence type="ECO:0000256" key="2">
    <source>
        <dbReference type="ARBA" id="ARBA00004567"/>
    </source>
</evidence>
<dbReference type="GO" id="GO:0044611">
    <property type="term" value="C:nuclear pore inner ring"/>
    <property type="evidence" value="ECO:0007669"/>
    <property type="project" value="TreeGrafter"/>
</dbReference>
<dbReference type="PRINTS" id="PR00411">
    <property type="entry name" value="PNDRDTASEI"/>
</dbReference>
<evidence type="ECO:0000256" key="7">
    <source>
        <dbReference type="ARBA" id="ARBA00022827"/>
    </source>
</evidence>
<dbReference type="SUPFAM" id="SSF55424">
    <property type="entry name" value="FAD/NAD-linked reductases, dimerisation (C-terminal) domain"/>
    <property type="match status" value="1"/>
</dbReference>
<dbReference type="InterPro" id="IPR006322">
    <property type="entry name" value="Glutathione_Rdtase_euk/bac"/>
</dbReference>
<keyword evidence="7 15" id="KW-0274">FAD</keyword>
<evidence type="ECO:0000256" key="5">
    <source>
        <dbReference type="ARBA" id="ARBA00022630"/>
    </source>
</evidence>
<keyword evidence="16" id="KW-0963">Cytoplasm</keyword>
<dbReference type="EC" id="1.8.1.7" evidence="16"/>
<dbReference type="InterPro" id="IPR044840">
    <property type="entry name" value="Nup188"/>
</dbReference>
<dbReference type="InterPro" id="IPR012999">
    <property type="entry name" value="Pyr_OxRdtase_I_AS"/>
</dbReference>
<dbReference type="InterPro" id="IPR048883">
    <property type="entry name" value="Nup188_N-subdom_III"/>
</dbReference>
<evidence type="ECO:0000259" key="20">
    <source>
        <dbReference type="Pfam" id="PF21093"/>
    </source>
</evidence>
<dbReference type="InterPro" id="IPR004099">
    <property type="entry name" value="Pyr_nucl-diS_OxRdtase_dimer"/>
</dbReference>
<dbReference type="PANTHER" id="PTHR31431:SF1">
    <property type="entry name" value="NUCLEOPORIN NUP188"/>
    <property type="match status" value="1"/>
</dbReference>
<evidence type="ECO:0000256" key="14">
    <source>
        <dbReference type="ARBA" id="ARBA00023284"/>
    </source>
</evidence>
<comment type="caution">
    <text evidence="21">The sequence shown here is derived from an EMBL/GenBank/DDBJ whole genome shotgun (WGS) entry which is preliminary data.</text>
</comment>
<evidence type="ECO:0000256" key="11">
    <source>
        <dbReference type="ARBA" id="ARBA00023132"/>
    </source>
</evidence>
<dbReference type="GO" id="GO:0050661">
    <property type="term" value="F:NADP binding"/>
    <property type="evidence" value="ECO:0007669"/>
    <property type="project" value="InterPro"/>
</dbReference>
<dbReference type="Proteomes" id="UP000789759">
    <property type="component" value="Unassembled WGS sequence"/>
</dbReference>
<dbReference type="Pfam" id="PF02852">
    <property type="entry name" value="Pyr_redox_dim"/>
    <property type="match status" value="1"/>
</dbReference>
<dbReference type="GO" id="GO:0050660">
    <property type="term" value="F:flavin adenine dinucleotide binding"/>
    <property type="evidence" value="ECO:0007669"/>
    <property type="project" value="InterPro"/>
</dbReference>
<dbReference type="PRINTS" id="PR00368">
    <property type="entry name" value="FADPNR"/>
</dbReference>
<dbReference type="PANTHER" id="PTHR31431">
    <property type="entry name" value="NUCLEOPORIN NUP188 HOMOLOG"/>
    <property type="match status" value="1"/>
</dbReference>